<dbReference type="InterPro" id="IPR043129">
    <property type="entry name" value="ATPase_NBD"/>
</dbReference>
<dbReference type="PANTHER" id="PTHR14187">
    <property type="entry name" value="ALPHA KINASE/ELONGATION FACTOR 2 KINASE"/>
    <property type="match status" value="1"/>
</dbReference>
<dbReference type="CDD" id="cd10170">
    <property type="entry name" value="ASKHA_NBD_HSP70"/>
    <property type="match status" value="1"/>
</dbReference>
<dbReference type="Proteomes" id="UP000054097">
    <property type="component" value="Unassembled WGS sequence"/>
</dbReference>
<protein>
    <submittedName>
        <fullName evidence="1">Uncharacterized protein</fullName>
    </submittedName>
</protein>
<dbReference type="STRING" id="933852.A0A0C2X799"/>
<sequence length="600" mass="67301">MVSYQGDTKYLGREMIAVAFDIGTTSSAVSYTYLYPDDYARVRMVTKWPGQPESVGSSKIPTLVAYRNGQCKGCGAEALDYVDDSYYDVAKWFKLHLHPPSMKRSNQPPPYSSISGSAGFEVPALPLSVEIGQIYADFMKYLMENAERSFKQHIPNGAAIWKRLRDTMVVILTTPNGWDFEQQSVLREAALEAEVVSKENSYDLLEFVTEGEASVHYALAYSQSKSWLATDTLFAVIDAGGSTVDGTLYECKYTEPKVVLEEARASECIQAGGVFVDRAAEMMMKQKLAGSKYGDDDYITGMVAAFENRTKRLFDGEMTNYAVEFGTTRDNDRPRGIIKGRLSLTMNEVSSTFEDVIHRIVNSCLVLLCARNVKYVLLVGGFGESIYLQKELTKYLKPFDVIVVTVEEQTKKAAAEGAAVWYVKQSVAARIARTTLGTSVMVRYNPESKEHRKRESLMFIDDDGLRVRGGFNLMIRKGTRLGSNFTVEEHLYRTFPMSQRVPQDLTVNVLAYDGDDAPRWMVDYNGKQLPQFRRLCSLTADISNLHGSLKLQTGLRGPYYETHYIVFIRLGGTKLQARLQWKEDGALREGPITIIPGNLT</sequence>
<dbReference type="HOGENOM" id="CLU_009958_4_1_1"/>
<organism evidence="1 2">
    <name type="scientific">Serendipita vermifera MAFF 305830</name>
    <dbReference type="NCBI Taxonomy" id="933852"/>
    <lineage>
        <taxon>Eukaryota</taxon>
        <taxon>Fungi</taxon>
        <taxon>Dikarya</taxon>
        <taxon>Basidiomycota</taxon>
        <taxon>Agaricomycotina</taxon>
        <taxon>Agaricomycetes</taxon>
        <taxon>Sebacinales</taxon>
        <taxon>Serendipitaceae</taxon>
        <taxon>Serendipita</taxon>
    </lineage>
</organism>
<keyword evidence="2" id="KW-1185">Reference proteome</keyword>
<dbReference type="EMBL" id="KN824317">
    <property type="protein sequence ID" value="KIM25127.1"/>
    <property type="molecule type" value="Genomic_DNA"/>
</dbReference>
<proteinExistence type="predicted"/>
<accession>A0A0C2X799</accession>
<evidence type="ECO:0000313" key="1">
    <source>
        <dbReference type="EMBL" id="KIM25127.1"/>
    </source>
</evidence>
<reference evidence="1 2" key="1">
    <citation type="submission" date="2014-04" db="EMBL/GenBank/DDBJ databases">
        <authorList>
            <consortium name="DOE Joint Genome Institute"/>
            <person name="Kuo A."/>
            <person name="Zuccaro A."/>
            <person name="Kohler A."/>
            <person name="Nagy L.G."/>
            <person name="Floudas D."/>
            <person name="Copeland A."/>
            <person name="Barry K.W."/>
            <person name="Cichocki N."/>
            <person name="Veneault-Fourrey C."/>
            <person name="LaButti K."/>
            <person name="Lindquist E.A."/>
            <person name="Lipzen A."/>
            <person name="Lundell T."/>
            <person name="Morin E."/>
            <person name="Murat C."/>
            <person name="Sun H."/>
            <person name="Tunlid A."/>
            <person name="Henrissat B."/>
            <person name="Grigoriev I.V."/>
            <person name="Hibbett D.S."/>
            <person name="Martin F."/>
            <person name="Nordberg H.P."/>
            <person name="Cantor M.N."/>
            <person name="Hua S.X."/>
        </authorList>
    </citation>
    <scope>NUCLEOTIDE SEQUENCE [LARGE SCALE GENOMIC DNA]</scope>
    <source>
        <strain evidence="1 2">MAFF 305830</strain>
    </source>
</reference>
<dbReference type="AlphaFoldDB" id="A0A0C2X799"/>
<dbReference type="Gene3D" id="3.30.420.40">
    <property type="match status" value="2"/>
</dbReference>
<name>A0A0C2X799_SERVB</name>
<dbReference type="OrthoDB" id="2963168at2759"/>
<reference evidence="2" key="2">
    <citation type="submission" date="2015-01" db="EMBL/GenBank/DDBJ databases">
        <title>Evolutionary Origins and Diversification of the Mycorrhizal Mutualists.</title>
        <authorList>
            <consortium name="DOE Joint Genome Institute"/>
            <consortium name="Mycorrhizal Genomics Consortium"/>
            <person name="Kohler A."/>
            <person name="Kuo A."/>
            <person name="Nagy L.G."/>
            <person name="Floudas D."/>
            <person name="Copeland A."/>
            <person name="Barry K.W."/>
            <person name="Cichocki N."/>
            <person name="Veneault-Fourrey C."/>
            <person name="LaButti K."/>
            <person name="Lindquist E.A."/>
            <person name="Lipzen A."/>
            <person name="Lundell T."/>
            <person name="Morin E."/>
            <person name="Murat C."/>
            <person name="Riley R."/>
            <person name="Ohm R."/>
            <person name="Sun H."/>
            <person name="Tunlid A."/>
            <person name="Henrissat B."/>
            <person name="Grigoriev I.V."/>
            <person name="Hibbett D.S."/>
            <person name="Martin F."/>
        </authorList>
    </citation>
    <scope>NUCLEOTIDE SEQUENCE [LARGE SCALE GENOMIC DNA]</scope>
    <source>
        <strain evidence="2">MAFF 305830</strain>
    </source>
</reference>
<dbReference type="PANTHER" id="PTHR14187:SF5">
    <property type="entry name" value="HEAT SHOCK 70 KDA PROTEIN 12A"/>
    <property type="match status" value="1"/>
</dbReference>
<gene>
    <name evidence="1" type="ORF">M408DRAFT_331415</name>
</gene>
<evidence type="ECO:0000313" key="2">
    <source>
        <dbReference type="Proteomes" id="UP000054097"/>
    </source>
</evidence>
<dbReference type="SUPFAM" id="SSF53067">
    <property type="entry name" value="Actin-like ATPase domain"/>
    <property type="match status" value="2"/>
</dbReference>
<dbReference type="Gene3D" id="3.90.640.10">
    <property type="entry name" value="Actin, Chain A, domain 4"/>
    <property type="match status" value="1"/>
</dbReference>